<name>A0A7W6H442_9HYPH</name>
<dbReference type="RefSeq" id="WP_183197341.1">
    <property type="nucleotide sequence ID" value="NZ_JACIEK010000001.1"/>
</dbReference>
<dbReference type="InterPro" id="IPR003594">
    <property type="entry name" value="HATPase_dom"/>
</dbReference>
<dbReference type="GO" id="GO:0009927">
    <property type="term" value="F:histidine phosphotransfer kinase activity"/>
    <property type="evidence" value="ECO:0007669"/>
    <property type="project" value="TreeGrafter"/>
</dbReference>
<dbReference type="Proteomes" id="UP000542776">
    <property type="component" value="Unassembled WGS sequence"/>
</dbReference>
<dbReference type="SMART" id="SM00388">
    <property type="entry name" value="HisKA"/>
    <property type="match status" value="1"/>
</dbReference>
<dbReference type="Pfam" id="PF00512">
    <property type="entry name" value="HisKA"/>
    <property type="match status" value="1"/>
</dbReference>
<dbReference type="InterPro" id="IPR036890">
    <property type="entry name" value="HATPase_C_sf"/>
</dbReference>
<feature type="transmembrane region" description="Helical" evidence="6">
    <location>
        <begin position="25"/>
        <end position="47"/>
    </location>
</feature>
<dbReference type="PANTHER" id="PTHR43047">
    <property type="entry name" value="TWO-COMPONENT HISTIDINE PROTEIN KINASE"/>
    <property type="match status" value="1"/>
</dbReference>
<dbReference type="Gene3D" id="3.30.565.10">
    <property type="entry name" value="Histidine kinase-like ATPase, C-terminal domain"/>
    <property type="match status" value="1"/>
</dbReference>
<dbReference type="SMART" id="SM00387">
    <property type="entry name" value="HATPase_c"/>
    <property type="match status" value="1"/>
</dbReference>
<evidence type="ECO:0000256" key="1">
    <source>
        <dbReference type="ARBA" id="ARBA00000085"/>
    </source>
</evidence>
<dbReference type="EC" id="2.7.13.3" evidence="2"/>
<dbReference type="Pfam" id="PF02518">
    <property type="entry name" value="HATPase_c"/>
    <property type="match status" value="1"/>
</dbReference>
<sequence length="560" mass="58956">MLLSAFGPFVAAQVADDAQRRVQAGILAGLVGFSLCAALSTTMAVLAGYGLGVTLGWSVAAFAALAAAVLLAVTGERDLVLASAFTMLAVFLGVLSVSLDSLWPLALLAAGPAEAWLARASLLVRLMMPAVFVAIGLVGYLSLHGIGPAEQGLAGWQIALPALLAYAGFVGWRAVRPAASREVAASAQPLLSLDAQGRVIAGSGPLAAGMRTSDRFSQRLHLLDRVAFLKALDEIRGGAAAIELDLRVERAGSAGATFLPVCADLVPVRDRKGTLLRVDAFDRDETAPGAIAPLLPETPALLATVSHELRTPLNAIIGFSDLLDQETFGPFADPRQKEYVALIRRSSQHLLEVVNGLLDVSKLEAGRYELLPEPFSIAEMADCSAAMIRGEAEGKGLRFVVRSTPAEDVLTADRRACQQILVNLLANAVKFTHHGTVCLAIRSEDGAVLFEVADTGIGIQADDIDRLGRPFVQLSQGLARRYEGTGLGLSLVKGLAELHGGSLRIRSQPGRGTTVTVRIPIDCAERMRAGGNLLENVVALTHARQKDSSLPKDDQGRLSA</sequence>
<evidence type="ECO:0000313" key="9">
    <source>
        <dbReference type="Proteomes" id="UP000542776"/>
    </source>
</evidence>
<gene>
    <name evidence="8" type="ORF">GGR04_000410</name>
</gene>
<dbReference type="PRINTS" id="PR00344">
    <property type="entry name" value="BCTRLSENSOR"/>
</dbReference>
<dbReference type="InterPro" id="IPR004358">
    <property type="entry name" value="Sig_transdc_His_kin-like_C"/>
</dbReference>
<comment type="catalytic activity">
    <reaction evidence="1">
        <text>ATP + protein L-histidine = ADP + protein N-phospho-L-histidine.</text>
        <dbReference type="EC" id="2.7.13.3"/>
    </reaction>
</comment>
<feature type="transmembrane region" description="Helical" evidence="6">
    <location>
        <begin position="79"/>
        <end position="110"/>
    </location>
</feature>
<keyword evidence="6" id="KW-1133">Transmembrane helix</keyword>
<evidence type="ECO:0000256" key="4">
    <source>
        <dbReference type="ARBA" id="ARBA00022679"/>
    </source>
</evidence>
<evidence type="ECO:0000256" key="2">
    <source>
        <dbReference type="ARBA" id="ARBA00012438"/>
    </source>
</evidence>
<dbReference type="EMBL" id="JACIEK010000001">
    <property type="protein sequence ID" value="MBB3996589.1"/>
    <property type="molecule type" value="Genomic_DNA"/>
</dbReference>
<evidence type="ECO:0000259" key="7">
    <source>
        <dbReference type="PROSITE" id="PS50109"/>
    </source>
</evidence>
<proteinExistence type="predicted"/>
<dbReference type="Gene3D" id="1.10.287.130">
    <property type="match status" value="1"/>
</dbReference>
<protein>
    <recommendedName>
        <fullName evidence="2">histidine kinase</fullName>
        <ecNumber evidence="2">2.7.13.3</ecNumber>
    </recommendedName>
</protein>
<dbReference type="GO" id="GO:0000155">
    <property type="term" value="F:phosphorelay sensor kinase activity"/>
    <property type="evidence" value="ECO:0007669"/>
    <property type="project" value="InterPro"/>
</dbReference>
<evidence type="ECO:0000256" key="5">
    <source>
        <dbReference type="ARBA" id="ARBA00022777"/>
    </source>
</evidence>
<evidence type="ECO:0000313" key="8">
    <source>
        <dbReference type="EMBL" id="MBB3996589.1"/>
    </source>
</evidence>
<keyword evidence="4" id="KW-0808">Transferase</keyword>
<keyword evidence="9" id="KW-1185">Reference proteome</keyword>
<evidence type="ECO:0000256" key="6">
    <source>
        <dbReference type="SAM" id="Phobius"/>
    </source>
</evidence>
<organism evidence="8 9">
    <name type="scientific">Aureimonas pseudogalii</name>
    <dbReference type="NCBI Taxonomy" id="1744844"/>
    <lineage>
        <taxon>Bacteria</taxon>
        <taxon>Pseudomonadati</taxon>
        <taxon>Pseudomonadota</taxon>
        <taxon>Alphaproteobacteria</taxon>
        <taxon>Hyphomicrobiales</taxon>
        <taxon>Aurantimonadaceae</taxon>
        <taxon>Aureimonas</taxon>
    </lineage>
</organism>
<dbReference type="InterPro" id="IPR036097">
    <property type="entry name" value="HisK_dim/P_sf"/>
</dbReference>
<dbReference type="AlphaFoldDB" id="A0A7W6H442"/>
<keyword evidence="6" id="KW-0812">Transmembrane</keyword>
<evidence type="ECO:0000256" key="3">
    <source>
        <dbReference type="ARBA" id="ARBA00022553"/>
    </source>
</evidence>
<reference evidence="8 9" key="1">
    <citation type="submission" date="2020-08" db="EMBL/GenBank/DDBJ databases">
        <title>Genomic Encyclopedia of Type Strains, Phase IV (KMG-IV): sequencing the most valuable type-strain genomes for metagenomic binning, comparative biology and taxonomic classification.</title>
        <authorList>
            <person name="Goeker M."/>
        </authorList>
    </citation>
    <scope>NUCLEOTIDE SEQUENCE [LARGE SCALE GENOMIC DNA]</scope>
    <source>
        <strain evidence="8 9">DSM 102238</strain>
    </source>
</reference>
<comment type="caution">
    <text evidence="8">The sequence shown here is derived from an EMBL/GenBank/DDBJ whole genome shotgun (WGS) entry which is preliminary data.</text>
</comment>
<dbReference type="SUPFAM" id="SSF55874">
    <property type="entry name" value="ATPase domain of HSP90 chaperone/DNA topoisomerase II/histidine kinase"/>
    <property type="match status" value="1"/>
</dbReference>
<feature type="transmembrane region" description="Helical" evidence="6">
    <location>
        <begin position="54"/>
        <end position="73"/>
    </location>
</feature>
<feature type="domain" description="Histidine kinase" evidence="7">
    <location>
        <begin position="304"/>
        <end position="523"/>
    </location>
</feature>
<keyword evidence="6" id="KW-0472">Membrane</keyword>
<dbReference type="PANTHER" id="PTHR43047:SF63">
    <property type="entry name" value="HISTIDINE KINASE"/>
    <property type="match status" value="1"/>
</dbReference>
<keyword evidence="3" id="KW-0597">Phosphoprotein</keyword>
<feature type="transmembrane region" description="Helical" evidence="6">
    <location>
        <begin position="153"/>
        <end position="172"/>
    </location>
</feature>
<accession>A0A7W6H442</accession>
<dbReference type="InterPro" id="IPR005467">
    <property type="entry name" value="His_kinase_dom"/>
</dbReference>
<dbReference type="CDD" id="cd00082">
    <property type="entry name" value="HisKA"/>
    <property type="match status" value="1"/>
</dbReference>
<dbReference type="CDD" id="cd16922">
    <property type="entry name" value="HATPase_EvgS-ArcB-TorS-like"/>
    <property type="match status" value="1"/>
</dbReference>
<keyword evidence="5 8" id="KW-0418">Kinase</keyword>
<dbReference type="PROSITE" id="PS50109">
    <property type="entry name" value="HIS_KIN"/>
    <property type="match status" value="1"/>
</dbReference>
<dbReference type="GO" id="GO:0005886">
    <property type="term" value="C:plasma membrane"/>
    <property type="evidence" value="ECO:0007669"/>
    <property type="project" value="TreeGrafter"/>
</dbReference>
<feature type="transmembrane region" description="Helical" evidence="6">
    <location>
        <begin position="122"/>
        <end position="141"/>
    </location>
</feature>
<dbReference type="SUPFAM" id="SSF47384">
    <property type="entry name" value="Homodimeric domain of signal transducing histidine kinase"/>
    <property type="match status" value="1"/>
</dbReference>
<dbReference type="InterPro" id="IPR003661">
    <property type="entry name" value="HisK_dim/P_dom"/>
</dbReference>